<dbReference type="InterPro" id="IPR008803">
    <property type="entry name" value="RHD3/Sey1"/>
</dbReference>
<protein>
    <submittedName>
        <fullName evidence="9">Root hair defective 3 gtp-binding protein</fullName>
    </submittedName>
</protein>
<evidence type="ECO:0000256" key="7">
    <source>
        <dbReference type="SAM" id="MobiDB-lite"/>
    </source>
</evidence>
<dbReference type="PANTHER" id="PTHR45923">
    <property type="entry name" value="PROTEIN SEY1"/>
    <property type="match status" value="1"/>
</dbReference>
<feature type="compositionally biased region" description="Pro residues" evidence="7">
    <location>
        <begin position="119"/>
        <end position="130"/>
    </location>
</feature>
<evidence type="ECO:0000256" key="2">
    <source>
        <dbReference type="ARBA" id="ARBA00022801"/>
    </source>
</evidence>
<keyword evidence="5" id="KW-0472">Membrane</keyword>
<evidence type="ECO:0000256" key="1">
    <source>
        <dbReference type="ARBA" id="ARBA00022741"/>
    </source>
</evidence>
<keyword evidence="3" id="KW-0256">Endoplasmic reticulum</keyword>
<comment type="caution">
    <text evidence="9">The sequence shown here is derived from an EMBL/GenBank/DDBJ whole genome shotgun (WGS) entry which is preliminary data.</text>
</comment>
<evidence type="ECO:0000256" key="5">
    <source>
        <dbReference type="ARBA" id="ARBA00023136"/>
    </source>
</evidence>
<organism evidence="9 10">
    <name type="scientific">Paratrimastix pyriformis</name>
    <dbReference type="NCBI Taxonomy" id="342808"/>
    <lineage>
        <taxon>Eukaryota</taxon>
        <taxon>Metamonada</taxon>
        <taxon>Preaxostyla</taxon>
        <taxon>Paratrimastigidae</taxon>
        <taxon>Paratrimastix</taxon>
    </lineage>
</organism>
<accession>A0ABQ8UDQ5</accession>
<sequence>MKRVFRTHLGKMADQLDALRTAAQEEEKHESAQKNIQFLDTDGHFNPNIADALAQWGVLSRGLDYSLVSVLGAQSSGKSTVLNGLFGTRFSTMNAELGRSQTTVGAWLGKATTLEGPPHEPTALPPPPGTPASGCPPRTPRTPTSVLSVESPGKQQDSRLVLVLDCEGTDSRERGEDANQFERKYALFALSLAEVLIVNLWEHDVGRHAAANYGLLRVVFEANLRLCQYPGAPKTLMLFLFRDHVKAPMDRLEAILREDMNKIWADIAKVRIAIVMISLPPPLVVADTHFGVLKELDLQGLFGWLNQSELYGRCISPLDHKAYHPLMPLFGSLTRSVWSSMAGIFDGIEKQSQEFFRSDPIIFRVRSSFFTTHTPPHPQPDNFIMGLSVSHYFFGTPPIIFPTRRSPQKPLRTFSNPHRALLYLMALIADPVCGQGNIHSATPCRVFFINSI</sequence>
<gene>
    <name evidence="9" type="ORF">PAPYR_8142</name>
</gene>
<name>A0ABQ8UDQ5_9EUKA</name>
<evidence type="ECO:0000256" key="3">
    <source>
        <dbReference type="ARBA" id="ARBA00022824"/>
    </source>
</evidence>
<dbReference type="PROSITE" id="PS51715">
    <property type="entry name" value="G_GB1_RHD3"/>
    <property type="match status" value="1"/>
</dbReference>
<keyword evidence="1" id="KW-0547">Nucleotide-binding</keyword>
<dbReference type="Gene3D" id="3.40.50.300">
    <property type="entry name" value="P-loop containing nucleotide triphosphate hydrolases"/>
    <property type="match status" value="1"/>
</dbReference>
<feature type="domain" description="GB1/RHD3-type G" evidence="8">
    <location>
        <begin position="62"/>
        <end position="269"/>
    </location>
</feature>
<dbReference type="Pfam" id="PF05879">
    <property type="entry name" value="RHD3_GTPase"/>
    <property type="match status" value="1"/>
</dbReference>
<dbReference type="InterPro" id="IPR027417">
    <property type="entry name" value="P-loop_NTPase"/>
</dbReference>
<dbReference type="Proteomes" id="UP001141327">
    <property type="component" value="Unassembled WGS sequence"/>
</dbReference>
<dbReference type="SUPFAM" id="SSF52540">
    <property type="entry name" value="P-loop containing nucleoside triphosphate hydrolases"/>
    <property type="match status" value="1"/>
</dbReference>
<evidence type="ECO:0000313" key="10">
    <source>
        <dbReference type="Proteomes" id="UP001141327"/>
    </source>
</evidence>
<feature type="region of interest" description="Disordered" evidence="7">
    <location>
        <begin position="111"/>
        <end position="154"/>
    </location>
</feature>
<evidence type="ECO:0000256" key="6">
    <source>
        <dbReference type="PROSITE-ProRule" id="PRU01052"/>
    </source>
</evidence>
<dbReference type="PANTHER" id="PTHR45923:SF2">
    <property type="entry name" value="PROTEIN SEY1"/>
    <property type="match status" value="1"/>
</dbReference>
<proteinExistence type="inferred from homology"/>
<dbReference type="EMBL" id="JAPMOS010000066">
    <property type="protein sequence ID" value="KAJ4456576.1"/>
    <property type="molecule type" value="Genomic_DNA"/>
</dbReference>
<evidence type="ECO:0000259" key="8">
    <source>
        <dbReference type="PROSITE" id="PS51715"/>
    </source>
</evidence>
<comment type="similarity">
    <text evidence="6">Belongs to the TRAFAC class dynamin-like GTPase superfamily. GB1/RHD3 GTPase family.</text>
</comment>
<reference evidence="9" key="1">
    <citation type="journal article" date="2022" name="bioRxiv">
        <title>Genomics of Preaxostyla Flagellates Illuminates Evolutionary Transitions and the Path Towards Mitochondrial Loss.</title>
        <authorList>
            <person name="Novak L.V.F."/>
            <person name="Treitli S.C."/>
            <person name="Pyrih J."/>
            <person name="Halakuc P."/>
            <person name="Pipaliya S.V."/>
            <person name="Vacek V."/>
            <person name="Brzon O."/>
            <person name="Soukal P."/>
            <person name="Eme L."/>
            <person name="Dacks J.B."/>
            <person name="Karnkowska A."/>
            <person name="Elias M."/>
            <person name="Hampl V."/>
        </authorList>
    </citation>
    <scope>NUCLEOTIDE SEQUENCE</scope>
    <source>
        <strain evidence="9">RCP-MX</strain>
    </source>
</reference>
<evidence type="ECO:0000256" key="4">
    <source>
        <dbReference type="ARBA" id="ARBA00023134"/>
    </source>
</evidence>
<keyword evidence="2" id="KW-0378">Hydrolase</keyword>
<keyword evidence="10" id="KW-1185">Reference proteome</keyword>
<evidence type="ECO:0000313" key="9">
    <source>
        <dbReference type="EMBL" id="KAJ4456576.1"/>
    </source>
</evidence>
<dbReference type="InterPro" id="IPR030386">
    <property type="entry name" value="G_GB1_RHD3_dom"/>
</dbReference>
<keyword evidence="4" id="KW-0342">GTP-binding</keyword>